<name>A0A814YL02_ADIRI</name>
<dbReference type="GO" id="GO:0005509">
    <property type="term" value="F:calcium ion binding"/>
    <property type="evidence" value="ECO:0007669"/>
    <property type="project" value="TreeGrafter"/>
</dbReference>
<dbReference type="SUPFAM" id="SSF49562">
    <property type="entry name" value="C2 domain (Calcium/lipid-binding domain, CaLB)"/>
    <property type="match status" value="1"/>
</dbReference>
<dbReference type="PANTHER" id="PTHR10024">
    <property type="entry name" value="SYNAPTOTAGMIN"/>
    <property type="match status" value="1"/>
</dbReference>
<gene>
    <name evidence="3" type="ORF">EDS130_LOCUS26904</name>
</gene>
<proteinExistence type="predicted"/>
<dbReference type="GO" id="GO:0005886">
    <property type="term" value="C:plasma membrane"/>
    <property type="evidence" value="ECO:0007669"/>
    <property type="project" value="TreeGrafter"/>
</dbReference>
<feature type="compositionally biased region" description="Low complexity" evidence="1">
    <location>
        <begin position="179"/>
        <end position="198"/>
    </location>
</feature>
<dbReference type="Proteomes" id="UP000663852">
    <property type="component" value="Unassembled WGS sequence"/>
</dbReference>
<protein>
    <recommendedName>
        <fullName evidence="2">C2 domain-containing protein</fullName>
    </recommendedName>
</protein>
<dbReference type="GO" id="GO:0031045">
    <property type="term" value="C:dense core granule"/>
    <property type="evidence" value="ECO:0007669"/>
    <property type="project" value="TreeGrafter"/>
</dbReference>
<dbReference type="GO" id="GO:0030424">
    <property type="term" value="C:axon"/>
    <property type="evidence" value="ECO:0007669"/>
    <property type="project" value="TreeGrafter"/>
</dbReference>
<reference evidence="3" key="1">
    <citation type="submission" date="2021-02" db="EMBL/GenBank/DDBJ databases">
        <authorList>
            <person name="Nowell W R."/>
        </authorList>
    </citation>
    <scope>NUCLEOTIDE SEQUENCE</scope>
</reference>
<dbReference type="PANTHER" id="PTHR10024:SF373">
    <property type="entry name" value="MIP05618P"/>
    <property type="match status" value="1"/>
</dbReference>
<dbReference type="GO" id="GO:0030276">
    <property type="term" value="F:clathrin binding"/>
    <property type="evidence" value="ECO:0007669"/>
    <property type="project" value="TreeGrafter"/>
</dbReference>
<dbReference type="PROSITE" id="PS50004">
    <property type="entry name" value="C2"/>
    <property type="match status" value="1"/>
</dbReference>
<dbReference type="Gene3D" id="2.60.40.150">
    <property type="entry name" value="C2 domain"/>
    <property type="match status" value="1"/>
</dbReference>
<dbReference type="GO" id="GO:0000149">
    <property type="term" value="F:SNARE binding"/>
    <property type="evidence" value="ECO:0007669"/>
    <property type="project" value="TreeGrafter"/>
</dbReference>
<evidence type="ECO:0000313" key="3">
    <source>
        <dbReference type="EMBL" id="CAF1230482.1"/>
    </source>
</evidence>
<dbReference type="SMART" id="SM00239">
    <property type="entry name" value="C2"/>
    <property type="match status" value="1"/>
</dbReference>
<dbReference type="AlphaFoldDB" id="A0A814YL02"/>
<dbReference type="OrthoDB" id="67700at2759"/>
<dbReference type="EMBL" id="CAJNOJ010000166">
    <property type="protein sequence ID" value="CAF1230482.1"/>
    <property type="molecule type" value="Genomic_DNA"/>
</dbReference>
<accession>A0A814YL02</accession>
<dbReference type="GO" id="GO:0005544">
    <property type="term" value="F:calcium-dependent phospholipid binding"/>
    <property type="evidence" value="ECO:0007669"/>
    <property type="project" value="TreeGrafter"/>
</dbReference>
<dbReference type="GO" id="GO:0048791">
    <property type="term" value="P:calcium ion-regulated exocytosis of neurotransmitter"/>
    <property type="evidence" value="ECO:0007669"/>
    <property type="project" value="TreeGrafter"/>
</dbReference>
<feature type="compositionally biased region" description="Polar residues" evidence="1">
    <location>
        <begin position="153"/>
        <end position="173"/>
    </location>
</feature>
<evidence type="ECO:0000313" key="4">
    <source>
        <dbReference type="Proteomes" id="UP000663852"/>
    </source>
</evidence>
<feature type="region of interest" description="Disordered" evidence="1">
    <location>
        <begin position="153"/>
        <end position="198"/>
    </location>
</feature>
<dbReference type="InterPro" id="IPR035892">
    <property type="entry name" value="C2_domain_sf"/>
</dbReference>
<sequence length="625" mass="69800">MAKLGSFFRRFFNSFSSDEHHQTMTSIEPQCNIVLIPPPSSSSPTSFTTHKTTTITTRSCTVSPQSSPQITIKQTIMNVERVTTTTNSNYLSSEINKTNVRRLSAPLLIQSSTNQHQSQFPSTIVNELTEQALISSLHRLSISSVPTNVLNRKTSQSSLNNTPLASASTNVSSRPDVRSSSFNLTPSSSSMSNNLVGNNHSPSSGRSIIVCFILFKNSHVQTGTQSFILYCIQSNSSPTHSSAMKDTSPTGEPIVYNHSDRKMSLPARGRRPSMFDPIDPKELQQALYASAAVNASVPSISDEEIHPNRAISHIKLIYDRDGEHIFIDSLSFENMQLLDSFMSSTTNINSSAGVSSNTNGNNNDFISFYCRFRLCPERRSLFQTDIIRHPRSQSFHIFDLKELHDMNLSPDQLSNHSIEMILYKVGTTKPAYKDIRIASVKYDLEGLVESDEISMRKPLEECDPALMIQDPDLGNLLVSLSYLQSAAKLAVVVLEARSLRPLSIESKPFPEACVKVTLYDRNGKKLKRKKTSVQKASDCPTFNEELVFELRRDIAQEVMIELRVVHESLSYKEQLGSVTFGPAIVNITKGYMTQENAYWSMILSGESLNAQWQILKMPVRIEESK</sequence>
<dbReference type="Pfam" id="PF00168">
    <property type="entry name" value="C2"/>
    <property type="match status" value="1"/>
</dbReference>
<dbReference type="GO" id="GO:0001786">
    <property type="term" value="F:phosphatidylserine binding"/>
    <property type="evidence" value="ECO:0007669"/>
    <property type="project" value="TreeGrafter"/>
</dbReference>
<dbReference type="GO" id="GO:0048488">
    <property type="term" value="P:synaptic vesicle endocytosis"/>
    <property type="evidence" value="ECO:0007669"/>
    <property type="project" value="TreeGrafter"/>
</dbReference>
<comment type="caution">
    <text evidence="3">The sequence shown here is derived from an EMBL/GenBank/DDBJ whole genome shotgun (WGS) entry which is preliminary data.</text>
</comment>
<dbReference type="InterPro" id="IPR000008">
    <property type="entry name" value="C2_dom"/>
</dbReference>
<dbReference type="GO" id="GO:0030672">
    <property type="term" value="C:synaptic vesicle membrane"/>
    <property type="evidence" value="ECO:0007669"/>
    <property type="project" value="TreeGrafter"/>
</dbReference>
<dbReference type="CDD" id="cd00276">
    <property type="entry name" value="C2B_Synaptotagmin"/>
    <property type="match status" value="1"/>
</dbReference>
<feature type="domain" description="C2" evidence="2">
    <location>
        <begin position="472"/>
        <end position="600"/>
    </location>
</feature>
<evidence type="ECO:0000256" key="1">
    <source>
        <dbReference type="SAM" id="MobiDB-lite"/>
    </source>
</evidence>
<evidence type="ECO:0000259" key="2">
    <source>
        <dbReference type="PROSITE" id="PS50004"/>
    </source>
</evidence>
<organism evidence="3 4">
    <name type="scientific">Adineta ricciae</name>
    <name type="common">Rotifer</name>
    <dbReference type="NCBI Taxonomy" id="249248"/>
    <lineage>
        <taxon>Eukaryota</taxon>
        <taxon>Metazoa</taxon>
        <taxon>Spiralia</taxon>
        <taxon>Gnathifera</taxon>
        <taxon>Rotifera</taxon>
        <taxon>Eurotatoria</taxon>
        <taxon>Bdelloidea</taxon>
        <taxon>Adinetida</taxon>
        <taxon>Adinetidae</taxon>
        <taxon>Adineta</taxon>
    </lineage>
</organism>